<proteinExistence type="predicted"/>
<dbReference type="EMBL" id="CAJJDM010000049">
    <property type="protein sequence ID" value="CAD8072617.1"/>
    <property type="molecule type" value="Genomic_DNA"/>
</dbReference>
<comment type="caution">
    <text evidence="1">The sequence shown here is derived from an EMBL/GenBank/DDBJ whole genome shotgun (WGS) entry which is preliminary data.</text>
</comment>
<name>A0A8S1LYK9_PARPR</name>
<gene>
    <name evidence="1" type="ORF">PPRIM_AZ9-3.1.T0490218</name>
</gene>
<reference evidence="1" key="1">
    <citation type="submission" date="2021-01" db="EMBL/GenBank/DDBJ databases">
        <authorList>
            <consortium name="Genoscope - CEA"/>
            <person name="William W."/>
        </authorList>
    </citation>
    <scope>NUCLEOTIDE SEQUENCE</scope>
</reference>
<accession>A0A8S1LYK9</accession>
<dbReference type="AlphaFoldDB" id="A0A8S1LYK9"/>
<organism evidence="1 2">
    <name type="scientific">Paramecium primaurelia</name>
    <dbReference type="NCBI Taxonomy" id="5886"/>
    <lineage>
        <taxon>Eukaryota</taxon>
        <taxon>Sar</taxon>
        <taxon>Alveolata</taxon>
        <taxon>Ciliophora</taxon>
        <taxon>Intramacronucleata</taxon>
        <taxon>Oligohymenophorea</taxon>
        <taxon>Peniculida</taxon>
        <taxon>Parameciidae</taxon>
        <taxon>Paramecium</taxon>
    </lineage>
</organism>
<sequence>MSLKISELHQIQKEQLEQIASQQVEKSQNKDNTIEIGNQVDIQVFMEKDQQRLDEDGLFFYNQVDEGDS</sequence>
<protein>
    <submittedName>
        <fullName evidence="1">Uncharacterized protein</fullName>
    </submittedName>
</protein>
<keyword evidence="2" id="KW-1185">Reference proteome</keyword>
<evidence type="ECO:0000313" key="1">
    <source>
        <dbReference type="EMBL" id="CAD8072617.1"/>
    </source>
</evidence>
<dbReference type="Proteomes" id="UP000688137">
    <property type="component" value="Unassembled WGS sequence"/>
</dbReference>
<evidence type="ECO:0000313" key="2">
    <source>
        <dbReference type="Proteomes" id="UP000688137"/>
    </source>
</evidence>